<sequence length="156" mass="16527">MPGDGGRPKGQAGAGRAFPEPSTGGAAGAPPLGRARSARMGPRRSRRLPPSVRQAPARQRKGGAWAECARQRHYAYALRCRRGPSAAGRSRGRTRDAQSGPAEKKAAGSGRKRLPPVSRTGQREAAKGTAGRIIVPVCVTVLLHMLHFIYYAAVQL</sequence>
<reference evidence="1" key="1">
    <citation type="submission" date="2021-08" db="EMBL/GenBank/DDBJ databases">
        <title>The first chromosome-level gecko genome reveals the dynamic sex chromosomes of Neotropical dwarf geckos (Sphaerodactylidae: Sphaerodactylus).</title>
        <authorList>
            <person name="Pinto B.J."/>
            <person name="Keating S.E."/>
            <person name="Gamble T."/>
        </authorList>
    </citation>
    <scope>NUCLEOTIDE SEQUENCE</scope>
    <source>
        <strain evidence="1">TG3544</strain>
    </source>
</reference>
<organism evidence="1 2">
    <name type="scientific">Sphaerodactylus townsendi</name>
    <dbReference type="NCBI Taxonomy" id="933632"/>
    <lineage>
        <taxon>Eukaryota</taxon>
        <taxon>Metazoa</taxon>
        <taxon>Chordata</taxon>
        <taxon>Craniata</taxon>
        <taxon>Vertebrata</taxon>
        <taxon>Euteleostomi</taxon>
        <taxon>Lepidosauria</taxon>
        <taxon>Squamata</taxon>
        <taxon>Bifurcata</taxon>
        <taxon>Gekkota</taxon>
        <taxon>Sphaerodactylidae</taxon>
        <taxon>Sphaerodactylus</taxon>
    </lineage>
</organism>
<name>A0ACB8FJP3_9SAUR</name>
<dbReference type="Proteomes" id="UP000827872">
    <property type="component" value="Linkage Group LG04"/>
</dbReference>
<dbReference type="EMBL" id="CM037617">
    <property type="protein sequence ID" value="KAH8005583.1"/>
    <property type="molecule type" value="Genomic_DNA"/>
</dbReference>
<protein>
    <submittedName>
        <fullName evidence="1">Uncharacterized protein</fullName>
    </submittedName>
</protein>
<gene>
    <name evidence="1" type="ORF">K3G42_030424</name>
</gene>
<comment type="caution">
    <text evidence="1">The sequence shown here is derived from an EMBL/GenBank/DDBJ whole genome shotgun (WGS) entry which is preliminary data.</text>
</comment>
<evidence type="ECO:0000313" key="1">
    <source>
        <dbReference type="EMBL" id="KAH8005583.1"/>
    </source>
</evidence>
<accession>A0ACB8FJP3</accession>
<evidence type="ECO:0000313" key="2">
    <source>
        <dbReference type="Proteomes" id="UP000827872"/>
    </source>
</evidence>
<proteinExistence type="predicted"/>
<keyword evidence="2" id="KW-1185">Reference proteome</keyword>